<dbReference type="Gene3D" id="1.10.10.10">
    <property type="entry name" value="Winged helix-like DNA-binding domain superfamily/Winged helix DNA-binding domain"/>
    <property type="match status" value="1"/>
</dbReference>
<dbReference type="InterPro" id="IPR009061">
    <property type="entry name" value="DNA-bd_dom_put_sf"/>
</dbReference>
<dbReference type="Pfam" id="PF02316">
    <property type="entry name" value="HTH_Tnp_Mu_1"/>
    <property type="match status" value="1"/>
</dbReference>
<dbReference type="SUPFAM" id="SSF46955">
    <property type="entry name" value="Putative DNA-binding domain"/>
    <property type="match status" value="1"/>
</dbReference>
<dbReference type="InterPro" id="IPR036388">
    <property type="entry name" value="WH-like_DNA-bd_sf"/>
</dbReference>
<evidence type="ECO:0000259" key="1">
    <source>
        <dbReference type="PROSITE" id="PS51702"/>
    </source>
</evidence>
<protein>
    <recommendedName>
        <fullName evidence="1">HTH Mu-type domain-containing protein</fullName>
    </recommendedName>
</protein>
<dbReference type="PROSITE" id="PS51702">
    <property type="entry name" value="HTH_MU"/>
    <property type="match status" value="1"/>
</dbReference>
<name>A0A1V3JQ50_9PAST</name>
<evidence type="ECO:0000313" key="3">
    <source>
        <dbReference type="Proteomes" id="UP000188602"/>
    </source>
</evidence>
<dbReference type="EMBL" id="MLHQ01000014">
    <property type="protein sequence ID" value="OOF58778.1"/>
    <property type="molecule type" value="Genomic_DNA"/>
</dbReference>
<sequence>MKNFKEWFSVKELIDKNLPNLPSSDKGIVKKADREGWEKRQRAGVKGKTFEYYVGDMPAEVQQALGIDLADKLKNNISISPRGECIDRYIESVKQDLDLIKNLWHDRYMSVSKQAISEEEFELIRNYRECQSEMQFAIKVLAKTMALKNNVDV</sequence>
<proteinExistence type="predicted"/>
<evidence type="ECO:0000313" key="2">
    <source>
        <dbReference type="EMBL" id="OOF58778.1"/>
    </source>
</evidence>
<feature type="domain" description="HTH Mu-type" evidence="1">
    <location>
        <begin position="6"/>
        <end position="73"/>
    </location>
</feature>
<dbReference type="OrthoDB" id="5676324at2"/>
<dbReference type="Proteomes" id="UP000188602">
    <property type="component" value="Unassembled WGS sequence"/>
</dbReference>
<accession>A0A1V3JQ50</accession>
<gene>
    <name evidence="2" type="ORF">BKL49_06440</name>
</gene>
<dbReference type="AlphaFoldDB" id="A0A1V3JQ50"/>
<dbReference type="STRING" id="1907939.BKL49_06440"/>
<dbReference type="InterPro" id="IPR003314">
    <property type="entry name" value="Mu-type_HTH"/>
</dbReference>
<dbReference type="RefSeq" id="WP_077423800.1">
    <property type="nucleotide sequence ID" value="NZ_MLHQ01000014.1"/>
</dbReference>
<organism evidence="2 3">
    <name type="scientific">Rodentibacter myodis</name>
    <dbReference type="NCBI Taxonomy" id="1907939"/>
    <lineage>
        <taxon>Bacteria</taxon>
        <taxon>Pseudomonadati</taxon>
        <taxon>Pseudomonadota</taxon>
        <taxon>Gammaproteobacteria</taxon>
        <taxon>Pasteurellales</taxon>
        <taxon>Pasteurellaceae</taxon>
        <taxon>Rodentibacter</taxon>
    </lineage>
</organism>
<reference evidence="2 3" key="1">
    <citation type="submission" date="2016-10" db="EMBL/GenBank/DDBJ databases">
        <title>Rodentibacter gen. nov. and new species.</title>
        <authorList>
            <person name="Christensen H."/>
        </authorList>
    </citation>
    <scope>NUCLEOTIDE SEQUENCE [LARGE SCALE GENOMIC DNA]</scope>
    <source>
        <strain evidence="2 3">Ac151</strain>
    </source>
</reference>
<keyword evidence="3" id="KW-1185">Reference proteome</keyword>
<dbReference type="GO" id="GO:0003677">
    <property type="term" value="F:DNA binding"/>
    <property type="evidence" value="ECO:0007669"/>
    <property type="project" value="InterPro"/>
</dbReference>
<comment type="caution">
    <text evidence="2">The sequence shown here is derived from an EMBL/GenBank/DDBJ whole genome shotgun (WGS) entry which is preliminary data.</text>
</comment>